<evidence type="ECO:0000313" key="4">
    <source>
        <dbReference type="EMBL" id="MUL35231.1"/>
    </source>
</evidence>
<dbReference type="InterPro" id="IPR011991">
    <property type="entry name" value="ArsR-like_HTH"/>
</dbReference>
<sequence length="285" mass="31912">MESINPAKYADLFAALGSEPRLEIMRVLFAAYPQGMIVGDIQAKLQIPNSTLSHHLEKLRQEHLISSKKEKQYIWYSVNTKTMEDLLAFLFNGCALGNPRSKDKLAPVQNPFTEAGFMFEGFLRSLESLFGSVFDRIVLPRGFERFSQKATQVIALAQDESRRLGHQYVGTEQLLLGLIGEGTGTAAQVLSAEGLNLENLRIEVEKRVGHGKGTPLDIPFTPRAKRVLELSVEQSQRLGDQYIGTEHLLLGILRERGGMAVRVLEHLGVNLYSLEQRILQWNAPN</sequence>
<dbReference type="InterPro" id="IPR001845">
    <property type="entry name" value="HTH_ArsR_DNA-bd_dom"/>
</dbReference>
<keyword evidence="1" id="KW-0677">Repeat</keyword>
<dbReference type="EMBL" id="NAPY01000002">
    <property type="protein sequence ID" value="MUL35231.1"/>
    <property type="molecule type" value="Genomic_DNA"/>
</dbReference>
<dbReference type="Pfam" id="PF12840">
    <property type="entry name" value="HTH_20"/>
    <property type="match status" value="1"/>
</dbReference>
<keyword evidence="4" id="KW-0378">Hydrolase</keyword>
<dbReference type="CDD" id="cd00090">
    <property type="entry name" value="HTH_ARSR"/>
    <property type="match status" value="1"/>
</dbReference>
<evidence type="ECO:0000259" key="3">
    <source>
        <dbReference type="PROSITE" id="PS51903"/>
    </source>
</evidence>
<dbReference type="SUPFAM" id="SSF81923">
    <property type="entry name" value="Double Clp-N motif"/>
    <property type="match status" value="1"/>
</dbReference>
<organism evidence="4 5">
    <name type="scientific">Gloeocapsopsis dulcis AAB1 = 1H9</name>
    <dbReference type="NCBI Taxonomy" id="1433147"/>
    <lineage>
        <taxon>Bacteria</taxon>
        <taxon>Bacillati</taxon>
        <taxon>Cyanobacteriota</taxon>
        <taxon>Cyanophyceae</taxon>
        <taxon>Oscillatoriophycideae</taxon>
        <taxon>Chroococcales</taxon>
        <taxon>Chroococcaceae</taxon>
        <taxon>Gloeocapsopsis</taxon>
        <taxon>Gloeocapsopsis dulcis</taxon>
    </lineage>
</organism>
<dbReference type="Proteomes" id="UP000441797">
    <property type="component" value="Unassembled WGS sequence"/>
</dbReference>
<dbReference type="InterPro" id="IPR036388">
    <property type="entry name" value="WH-like_DNA-bd_sf"/>
</dbReference>
<dbReference type="InterPro" id="IPR044217">
    <property type="entry name" value="CLPT1/2"/>
</dbReference>
<accession>A0A6N8FQ85</accession>
<name>A0A6N8FQ85_9CHRO</name>
<keyword evidence="5" id="KW-1185">Reference proteome</keyword>
<feature type="domain" description="HTH arsR-type" evidence="2">
    <location>
        <begin position="1"/>
        <end position="98"/>
    </location>
</feature>
<dbReference type="PROSITE" id="PS50987">
    <property type="entry name" value="HTH_ARSR_2"/>
    <property type="match status" value="1"/>
</dbReference>
<dbReference type="OrthoDB" id="571071at2"/>
<dbReference type="InterPro" id="IPR036628">
    <property type="entry name" value="Clp_N_dom_sf"/>
</dbReference>
<comment type="caution">
    <text evidence="4">The sequence shown here is derived from an EMBL/GenBank/DDBJ whole genome shotgun (WGS) entry which is preliminary data.</text>
</comment>
<evidence type="ECO:0000256" key="1">
    <source>
        <dbReference type="PROSITE-ProRule" id="PRU01251"/>
    </source>
</evidence>
<dbReference type="GO" id="GO:0003700">
    <property type="term" value="F:DNA-binding transcription factor activity"/>
    <property type="evidence" value="ECO:0007669"/>
    <property type="project" value="InterPro"/>
</dbReference>
<dbReference type="GO" id="GO:0008233">
    <property type="term" value="F:peptidase activity"/>
    <property type="evidence" value="ECO:0007669"/>
    <property type="project" value="UniProtKB-KW"/>
</dbReference>
<dbReference type="InterPro" id="IPR004176">
    <property type="entry name" value="Clp_R_N"/>
</dbReference>
<reference evidence="4 5" key="1">
    <citation type="journal article" date="2019" name="Front. Microbiol.">
        <title>Genomic Features for Desiccation Tolerance and Sugar Biosynthesis in the Extremophile Gloeocapsopsis sp. UTEX B3054.</title>
        <authorList>
            <person name="Urrejola C."/>
            <person name="Alcorta J."/>
            <person name="Salas L."/>
            <person name="Vasquez M."/>
            <person name="Polz M.F."/>
            <person name="Vicuna R."/>
            <person name="Diez B."/>
        </authorList>
    </citation>
    <scope>NUCLEOTIDE SEQUENCE [LARGE SCALE GENOMIC DNA]</scope>
    <source>
        <strain evidence="4 5">1H9</strain>
    </source>
</reference>
<evidence type="ECO:0000313" key="5">
    <source>
        <dbReference type="Proteomes" id="UP000441797"/>
    </source>
</evidence>
<protein>
    <submittedName>
        <fullName evidence="4">Clp protease</fullName>
    </submittedName>
</protein>
<dbReference type="Gene3D" id="1.10.1780.10">
    <property type="entry name" value="Clp, N-terminal domain"/>
    <property type="match status" value="1"/>
</dbReference>
<dbReference type="PANTHER" id="PTHR47016:SF5">
    <property type="entry name" value="CLP DOMAIN SUPERFAMILY PROTEIN"/>
    <property type="match status" value="1"/>
</dbReference>
<dbReference type="GO" id="GO:0006508">
    <property type="term" value="P:proteolysis"/>
    <property type="evidence" value="ECO:0007669"/>
    <property type="project" value="UniProtKB-KW"/>
</dbReference>
<dbReference type="Gene3D" id="1.10.10.10">
    <property type="entry name" value="Winged helix-like DNA-binding domain superfamily/Winged helix DNA-binding domain"/>
    <property type="match status" value="1"/>
</dbReference>
<dbReference type="AlphaFoldDB" id="A0A6N8FQ85"/>
<dbReference type="InterPro" id="IPR036390">
    <property type="entry name" value="WH_DNA-bd_sf"/>
</dbReference>
<dbReference type="PRINTS" id="PR00778">
    <property type="entry name" value="HTHARSR"/>
</dbReference>
<feature type="domain" description="Clp R" evidence="3">
    <location>
        <begin position="143"/>
        <end position="284"/>
    </location>
</feature>
<gene>
    <name evidence="4" type="ORF">BWI75_02360</name>
</gene>
<dbReference type="PROSITE" id="PS51903">
    <property type="entry name" value="CLP_R"/>
    <property type="match status" value="1"/>
</dbReference>
<dbReference type="NCBIfam" id="NF033788">
    <property type="entry name" value="HTH_metalloreg"/>
    <property type="match status" value="1"/>
</dbReference>
<dbReference type="SMART" id="SM00418">
    <property type="entry name" value="HTH_ARSR"/>
    <property type="match status" value="1"/>
</dbReference>
<proteinExistence type="predicted"/>
<evidence type="ECO:0000259" key="2">
    <source>
        <dbReference type="PROSITE" id="PS50987"/>
    </source>
</evidence>
<dbReference type="SUPFAM" id="SSF46785">
    <property type="entry name" value="Winged helix' DNA-binding domain"/>
    <property type="match status" value="1"/>
</dbReference>
<keyword evidence="4" id="KW-0645">Protease</keyword>
<dbReference type="Pfam" id="PF02861">
    <property type="entry name" value="Clp_N"/>
    <property type="match status" value="1"/>
</dbReference>
<dbReference type="PANTHER" id="PTHR47016">
    <property type="entry name" value="ATP-DEPENDENT CLP PROTEASE ATP-BINDING SUBUNIT CLPT1, CHLOROPLASTIC"/>
    <property type="match status" value="1"/>
</dbReference>